<dbReference type="Gramene" id="OIT00104">
    <property type="protein sequence ID" value="OIT00104"/>
    <property type="gene ID" value="A4A49_04169"/>
</dbReference>
<dbReference type="InterPro" id="IPR046796">
    <property type="entry name" value="Transposase_32_dom"/>
</dbReference>
<evidence type="ECO:0000259" key="1">
    <source>
        <dbReference type="Pfam" id="PF20167"/>
    </source>
</evidence>
<comment type="caution">
    <text evidence="2">The sequence shown here is derived from an EMBL/GenBank/DDBJ whole genome shotgun (WGS) entry which is preliminary data.</text>
</comment>
<keyword evidence="3" id="KW-1185">Reference proteome</keyword>
<evidence type="ECO:0000313" key="2">
    <source>
        <dbReference type="EMBL" id="OIT00104.1"/>
    </source>
</evidence>
<reference evidence="2" key="1">
    <citation type="submission" date="2016-11" db="EMBL/GenBank/DDBJ databases">
        <title>The genome of Nicotiana attenuata.</title>
        <authorList>
            <person name="Xu S."/>
            <person name="Brockmoeller T."/>
            <person name="Gaquerel E."/>
            <person name="Navarro A."/>
            <person name="Kuhl H."/>
            <person name="Gase K."/>
            <person name="Ling Z."/>
            <person name="Zhou W."/>
            <person name="Kreitzer C."/>
            <person name="Stanke M."/>
            <person name="Tang H."/>
            <person name="Lyons E."/>
            <person name="Pandey P."/>
            <person name="Pandey S.P."/>
            <person name="Timmermann B."/>
            <person name="Baldwin I.T."/>
        </authorList>
    </citation>
    <scope>NUCLEOTIDE SEQUENCE [LARGE SCALE GENOMIC DNA]</scope>
    <source>
        <strain evidence="2">UT</strain>
    </source>
</reference>
<name>A0A1J6IHU8_NICAT</name>
<accession>A0A1J6IHU8</accession>
<sequence length="364" mass="41271">MDAATNTSMVRGQTIFFAPGIINPIYGLPNPDDDDLQRFLNRSNMEEIYQDQEMFPFGLEWHNDANGKRIWFQQRNLSMVAKVWLLVLSTRLEPNRNTNEIRPMRAAWLYAIMKQKPINVGRIICANMKKCRNKRYVRSLYFGSTITKLIAAYGNPPGADIGSVLPSNIGLSTLRALGPCVGPNGEAPVCITFDPPPVLNDFPTYFDRLEHKIDDVYADQKRIRDELALVHAIQAEHFSYIAYILYYFGTVLNNVEDALKMANVPTVPPFAFQNMNFNFPAGQDNFQPQVNHFFQGEGVAEIQPQPHVYEQYAAEPELDNPGYPVDGNVDMDFELFRGMVIGESSNSAMEESRDLYQKVGGDSY</sequence>
<proteinExistence type="predicted"/>
<dbReference type="Pfam" id="PF20167">
    <property type="entry name" value="Transposase_32"/>
    <property type="match status" value="1"/>
</dbReference>
<feature type="domain" description="Putative plant transposon protein" evidence="1">
    <location>
        <begin position="5"/>
        <end position="154"/>
    </location>
</feature>
<dbReference type="EMBL" id="MJEQ01037189">
    <property type="protein sequence ID" value="OIT00104.1"/>
    <property type="molecule type" value="Genomic_DNA"/>
</dbReference>
<evidence type="ECO:0000313" key="3">
    <source>
        <dbReference type="Proteomes" id="UP000187609"/>
    </source>
</evidence>
<organism evidence="2 3">
    <name type="scientific">Nicotiana attenuata</name>
    <name type="common">Coyote tobacco</name>
    <dbReference type="NCBI Taxonomy" id="49451"/>
    <lineage>
        <taxon>Eukaryota</taxon>
        <taxon>Viridiplantae</taxon>
        <taxon>Streptophyta</taxon>
        <taxon>Embryophyta</taxon>
        <taxon>Tracheophyta</taxon>
        <taxon>Spermatophyta</taxon>
        <taxon>Magnoliopsida</taxon>
        <taxon>eudicotyledons</taxon>
        <taxon>Gunneridae</taxon>
        <taxon>Pentapetalae</taxon>
        <taxon>asterids</taxon>
        <taxon>lamiids</taxon>
        <taxon>Solanales</taxon>
        <taxon>Solanaceae</taxon>
        <taxon>Nicotianoideae</taxon>
        <taxon>Nicotianeae</taxon>
        <taxon>Nicotiana</taxon>
    </lineage>
</organism>
<dbReference type="SMR" id="A0A1J6IHU8"/>
<gene>
    <name evidence="2" type="ORF">A4A49_04169</name>
</gene>
<protein>
    <recommendedName>
        <fullName evidence="1">Putative plant transposon protein domain-containing protein</fullName>
    </recommendedName>
</protein>
<dbReference type="Proteomes" id="UP000187609">
    <property type="component" value="Unassembled WGS sequence"/>
</dbReference>
<dbReference type="AlphaFoldDB" id="A0A1J6IHU8"/>